<keyword evidence="3" id="KW-1185">Reference proteome</keyword>
<keyword evidence="2" id="KW-0548">Nucleotidyltransferase</keyword>
<gene>
    <name evidence="2" type="ORF">PoB_000859300</name>
</gene>
<keyword evidence="2" id="KW-0695">RNA-directed DNA polymerase</keyword>
<sequence length="271" mass="30041">MDTMVQWNIRGVRSNFEELKLLLNRSQSAVVALQECMLGEGQVPPQGYTLLLPQGGSPGGEEALLIRNGTRFSEIDLKTGLHAAAATISLEKTLTVCSLYLPPNSQVSKLSLAELFEQLPKPFLVLGDFNAHSPAWGNSRRDGRERMLEEFIAENDLIILNSGEQTFVHSAYHSTSAIDLAVASPSIAAECSWAAHSDLCGSHHFPIFLTLSSNFSSNVNTSFNFKKSRLEPFRRPMQTVFGRLCGRHRAVYFKAARCDQVVHTLSERDEM</sequence>
<organism evidence="2 3">
    <name type="scientific">Plakobranchus ocellatus</name>
    <dbReference type="NCBI Taxonomy" id="259542"/>
    <lineage>
        <taxon>Eukaryota</taxon>
        <taxon>Metazoa</taxon>
        <taxon>Spiralia</taxon>
        <taxon>Lophotrochozoa</taxon>
        <taxon>Mollusca</taxon>
        <taxon>Gastropoda</taxon>
        <taxon>Heterobranchia</taxon>
        <taxon>Euthyneura</taxon>
        <taxon>Panpulmonata</taxon>
        <taxon>Sacoglossa</taxon>
        <taxon>Placobranchoidea</taxon>
        <taxon>Plakobranchidae</taxon>
        <taxon>Plakobranchus</taxon>
    </lineage>
</organism>
<dbReference type="InterPro" id="IPR036691">
    <property type="entry name" value="Endo/exonu/phosph_ase_sf"/>
</dbReference>
<reference evidence="2 3" key="1">
    <citation type="journal article" date="2021" name="Elife">
        <title>Chloroplast acquisition without the gene transfer in kleptoplastic sea slugs, Plakobranchus ocellatus.</title>
        <authorList>
            <person name="Maeda T."/>
            <person name="Takahashi S."/>
            <person name="Yoshida T."/>
            <person name="Shimamura S."/>
            <person name="Takaki Y."/>
            <person name="Nagai Y."/>
            <person name="Toyoda A."/>
            <person name="Suzuki Y."/>
            <person name="Arimoto A."/>
            <person name="Ishii H."/>
            <person name="Satoh N."/>
            <person name="Nishiyama T."/>
            <person name="Hasebe M."/>
            <person name="Maruyama T."/>
            <person name="Minagawa J."/>
            <person name="Obokata J."/>
            <person name="Shigenobu S."/>
        </authorList>
    </citation>
    <scope>NUCLEOTIDE SEQUENCE [LARGE SCALE GENOMIC DNA]</scope>
</reference>
<dbReference type="AlphaFoldDB" id="A0AAV3YIP6"/>
<dbReference type="PANTHER" id="PTHR33273">
    <property type="entry name" value="DOMAIN-CONTAINING PROTEIN, PUTATIVE-RELATED"/>
    <property type="match status" value="1"/>
</dbReference>
<dbReference type="InterPro" id="IPR005135">
    <property type="entry name" value="Endo/exonuclease/phosphatase"/>
</dbReference>
<accession>A0AAV3YIP6</accession>
<dbReference type="PANTHER" id="PTHR33273:SF4">
    <property type="entry name" value="ENDONUCLEASE_EXONUCLEASE_PHOSPHATASE DOMAIN-CONTAINING PROTEIN"/>
    <property type="match status" value="1"/>
</dbReference>
<dbReference type="EMBL" id="BLXT01000976">
    <property type="protein sequence ID" value="GFN82087.1"/>
    <property type="molecule type" value="Genomic_DNA"/>
</dbReference>
<evidence type="ECO:0000259" key="1">
    <source>
        <dbReference type="Pfam" id="PF14529"/>
    </source>
</evidence>
<name>A0AAV3YIP6_9GAST</name>
<dbReference type="SUPFAM" id="SSF56219">
    <property type="entry name" value="DNase I-like"/>
    <property type="match status" value="1"/>
</dbReference>
<dbReference type="Gene3D" id="3.60.10.10">
    <property type="entry name" value="Endonuclease/exonuclease/phosphatase"/>
    <property type="match status" value="1"/>
</dbReference>
<protein>
    <submittedName>
        <fullName evidence="2">RNA-directed DNA polymerase from mobile element jockey</fullName>
    </submittedName>
</protein>
<evidence type="ECO:0000313" key="3">
    <source>
        <dbReference type="Proteomes" id="UP000735302"/>
    </source>
</evidence>
<dbReference type="Proteomes" id="UP000735302">
    <property type="component" value="Unassembled WGS sequence"/>
</dbReference>
<comment type="caution">
    <text evidence="2">The sequence shown here is derived from an EMBL/GenBank/DDBJ whole genome shotgun (WGS) entry which is preliminary data.</text>
</comment>
<feature type="domain" description="Endonuclease/exonuclease/phosphatase" evidence="1">
    <location>
        <begin position="95"/>
        <end position="208"/>
    </location>
</feature>
<keyword evidence="2" id="KW-0808">Transferase</keyword>
<proteinExistence type="predicted"/>
<dbReference type="GO" id="GO:0003964">
    <property type="term" value="F:RNA-directed DNA polymerase activity"/>
    <property type="evidence" value="ECO:0007669"/>
    <property type="project" value="UniProtKB-KW"/>
</dbReference>
<dbReference type="Pfam" id="PF14529">
    <property type="entry name" value="Exo_endo_phos_2"/>
    <property type="match status" value="1"/>
</dbReference>
<evidence type="ECO:0000313" key="2">
    <source>
        <dbReference type="EMBL" id="GFN82087.1"/>
    </source>
</evidence>